<reference evidence="2 3" key="1">
    <citation type="submission" date="2024-05" db="EMBL/GenBank/DDBJ databases">
        <authorList>
            <person name="Wallberg A."/>
        </authorList>
    </citation>
    <scope>NUCLEOTIDE SEQUENCE [LARGE SCALE GENOMIC DNA]</scope>
</reference>
<dbReference type="InterPro" id="IPR012334">
    <property type="entry name" value="Pectin_lyas_fold"/>
</dbReference>
<evidence type="ECO:0000256" key="1">
    <source>
        <dbReference type="SAM" id="SignalP"/>
    </source>
</evidence>
<evidence type="ECO:0000313" key="2">
    <source>
        <dbReference type="EMBL" id="CAL4145448.1"/>
    </source>
</evidence>
<comment type="caution">
    <text evidence="2">The sequence shown here is derived from an EMBL/GenBank/DDBJ whole genome shotgun (WGS) entry which is preliminary data.</text>
</comment>
<name>A0AAV2RX44_MEGNR</name>
<accession>A0AAV2RX44</accession>
<dbReference type="SUPFAM" id="SSF51126">
    <property type="entry name" value="Pectin lyase-like"/>
    <property type="match status" value="1"/>
</dbReference>
<dbReference type="AlphaFoldDB" id="A0AAV2RX44"/>
<dbReference type="EMBL" id="CAXKWB010034820">
    <property type="protein sequence ID" value="CAL4145448.1"/>
    <property type="molecule type" value="Genomic_DNA"/>
</dbReference>
<dbReference type="Proteomes" id="UP001497623">
    <property type="component" value="Unassembled WGS sequence"/>
</dbReference>
<gene>
    <name evidence="2" type="ORF">MNOR_LOCUS29682</name>
</gene>
<dbReference type="PANTHER" id="PTHR36453">
    <property type="entry name" value="SECRETED PROTEIN-RELATED"/>
    <property type="match status" value="1"/>
</dbReference>
<dbReference type="InterPro" id="IPR011050">
    <property type="entry name" value="Pectin_lyase_fold/virulence"/>
</dbReference>
<feature type="signal peptide" evidence="1">
    <location>
        <begin position="1"/>
        <end position="19"/>
    </location>
</feature>
<evidence type="ECO:0000313" key="3">
    <source>
        <dbReference type="Proteomes" id="UP001497623"/>
    </source>
</evidence>
<evidence type="ECO:0008006" key="4">
    <source>
        <dbReference type="Google" id="ProtNLM"/>
    </source>
</evidence>
<dbReference type="Gene3D" id="2.160.20.10">
    <property type="entry name" value="Single-stranded right-handed beta-helix, Pectin lyase-like"/>
    <property type="match status" value="2"/>
</dbReference>
<dbReference type="PANTHER" id="PTHR36453:SF1">
    <property type="entry name" value="RIGHT HANDED BETA HELIX DOMAIN-CONTAINING PROTEIN"/>
    <property type="match status" value="1"/>
</dbReference>
<keyword evidence="3" id="KW-1185">Reference proteome</keyword>
<protein>
    <recommendedName>
        <fullName evidence="4">Right handed beta helix domain-containing protein</fullName>
    </recommendedName>
</protein>
<proteinExistence type="predicted"/>
<sequence>MRRLMILTCIYIISNGAFGIQYVVDSELGDDSNSGIGTDSAFRTIQRCVEQLKGSEPGDECRIRSGRYHEVVEISGLKGTRDKPFIIGGYGDERPIWDGTVPIQPESWSFNEATGVCSASIQDDIFALLLNDDLLTPARWPNALWSDKTLFNNSYWGHCNANSSYGHIIDDGYAGLAESGIDATGSMAILNVGSWITYVRPVLSHNPGSPEFTYNHDMGHVPWNDKYNQYYLEAGLSLLDAPEEWVYDNSTKILYLIPKDGICPDPESTTLRGRTIDYGLIINDTSGLKISNITFLAANINAYSYPWHNSIPFAEIDELHLDSLVFKFPSSSHRMLGSTDQPLYTRLIAMAWNDGSKVRGHVSVVNCTFEGSDGTPLVHDGIGNFIHNNLFVYNVFTGQWYGGEAGGGGIILGRGEEEIISQNTLWYNGGSEGIRPSANCTVKFNHIIGHCAGKNQNDGAAIQVVRTYQNGAKLSNNWIHDSPKHGIRFDTPEPLGNATMGNGGYAGHNVIWDTEGMTIKGDDHTIENNLVIDKNEGDECSLCVIYRIWTDPTIFNNLTTTINNGASQADGGKNVDDWPNDWPLAGEVVENNYSGKDVRVQIVDPDNWDYRPVEGGVFTQGGDIIGPYLPGKEVKTYWIPGRKLFKTSTPIPVSGRSTSSDRDVVMFLGGYMADEHHFYFGMDELRIEEATMEDEEYQYTLDDDEGNILSLPKLEECSQYFWRVDVQQGGHIYKGDVWNFYT</sequence>
<organism evidence="2 3">
    <name type="scientific">Meganyctiphanes norvegica</name>
    <name type="common">Northern krill</name>
    <name type="synonym">Thysanopoda norvegica</name>
    <dbReference type="NCBI Taxonomy" id="48144"/>
    <lineage>
        <taxon>Eukaryota</taxon>
        <taxon>Metazoa</taxon>
        <taxon>Ecdysozoa</taxon>
        <taxon>Arthropoda</taxon>
        <taxon>Crustacea</taxon>
        <taxon>Multicrustacea</taxon>
        <taxon>Malacostraca</taxon>
        <taxon>Eumalacostraca</taxon>
        <taxon>Eucarida</taxon>
        <taxon>Euphausiacea</taxon>
        <taxon>Euphausiidae</taxon>
        <taxon>Meganyctiphanes</taxon>
    </lineage>
</organism>
<keyword evidence="1" id="KW-0732">Signal</keyword>
<feature type="chain" id="PRO_5043674147" description="Right handed beta helix domain-containing protein" evidence="1">
    <location>
        <begin position="20"/>
        <end position="742"/>
    </location>
</feature>